<dbReference type="Proteomes" id="UP001184150">
    <property type="component" value="Unassembled WGS sequence"/>
</dbReference>
<dbReference type="RefSeq" id="WP_171793805.1">
    <property type="nucleotide sequence ID" value="NZ_JAVDRD010000023.1"/>
</dbReference>
<dbReference type="PANTHER" id="PTHR30408">
    <property type="entry name" value="TYPE-1 RESTRICTION ENZYME ECOKI SPECIFICITY PROTEIN"/>
    <property type="match status" value="1"/>
</dbReference>
<dbReference type="SUPFAM" id="SSF116734">
    <property type="entry name" value="DNA methylase specificity domain"/>
    <property type="match status" value="2"/>
</dbReference>
<gene>
    <name evidence="6" type="ORF">J2792_004252</name>
</gene>
<evidence type="ECO:0000256" key="4">
    <source>
        <dbReference type="SAM" id="Coils"/>
    </source>
</evidence>
<evidence type="ECO:0000256" key="3">
    <source>
        <dbReference type="ARBA" id="ARBA00023125"/>
    </source>
</evidence>
<keyword evidence="2" id="KW-0680">Restriction system</keyword>
<keyword evidence="6" id="KW-0378">Hydrolase</keyword>
<evidence type="ECO:0000313" key="7">
    <source>
        <dbReference type="Proteomes" id="UP001184150"/>
    </source>
</evidence>
<evidence type="ECO:0000256" key="2">
    <source>
        <dbReference type="ARBA" id="ARBA00022747"/>
    </source>
</evidence>
<dbReference type="Pfam" id="PF01420">
    <property type="entry name" value="Methylase_S"/>
    <property type="match status" value="1"/>
</dbReference>
<evidence type="ECO:0000259" key="5">
    <source>
        <dbReference type="Pfam" id="PF01420"/>
    </source>
</evidence>
<evidence type="ECO:0000256" key="1">
    <source>
        <dbReference type="ARBA" id="ARBA00010923"/>
    </source>
</evidence>
<keyword evidence="7" id="KW-1185">Reference proteome</keyword>
<dbReference type="EC" id="3.1.21.3" evidence="6"/>
<protein>
    <submittedName>
        <fullName evidence="6">Type I restriction enzyme S subunit</fullName>
        <ecNumber evidence="6">3.1.21.3</ecNumber>
    </submittedName>
</protein>
<dbReference type="EMBL" id="JAVDRD010000023">
    <property type="protein sequence ID" value="MDR6513358.1"/>
    <property type="molecule type" value="Genomic_DNA"/>
</dbReference>
<name>A0ABU1MT69_9SPHN</name>
<dbReference type="InterPro" id="IPR000055">
    <property type="entry name" value="Restrct_endonuc_typeI_TRD"/>
</dbReference>
<keyword evidence="4" id="KW-0175">Coiled coil</keyword>
<proteinExistence type="inferred from homology"/>
<feature type="domain" description="Type I restriction modification DNA specificity" evidence="5">
    <location>
        <begin position="16"/>
        <end position="180"/>
    </location>
</feature>
<organism evidence="6 7">
    <name type="scientific">Novosphingobium capsulatum</name>
    <dbReference type="NCBI Taxonomy" id="13688"/>
    <lineage>
        <taxon>Bacteria</taxon>
        <taxon>Pseudomonadati</taxon>
        <taxon>Pseudomonadota</taxon>
        <taxon>Alphaproteobacteria</taxon>
        <taxon>Sphingomonadales</taxon>
        <taxon>Sphingomonadaceae</taxon>
        <taxon>Novosphingobium</taxon>
    </lineage>
</organism>
<accession>A0ABU1MT69</accession>
<dbReference type="PANTHER" id="PTHR30408:SF12">
    <property type="entry name" value="TYPE I RESTRICTION ENZYME MJAVIII SPECIFICITY SUBUNIT"/>
    <property type="match status" value="1"/>
</dbReference>
<sequence length="401" mass="44779">MREGWRKGEFRDCVSEITSGKSVNSLDEPATGNCVGVLKTSCVYNGFFDPRENKRVVENEVHLVKCNARKGSIIVSRMNTASLVGASGLIEADYPNLVLPDRLWLVSVKSTTDVRWFACIIGSPEMRRRLSDAASGTSASMKNISQESFLNIPILIPSLPEQHKVAEILRTWDEAIRKASRIVELREAHYRALRDRLIDWQHGRRKALGRLVTPLSRPVPRPNASYNALSIRSHGKGTFIRLVNDPNSVAMETLYVARNGDLIVNITFAWEGAIALVPPEHDGCLVSHRFPTFVPNVANVDARFLRHTLRMSRFTHLLGLVSPGGAGRNRVLNKGDFLELEVPCPELRQQEAITRALDTAEAAIAKATEYRDALQRQKRGLMQKLLTGEWAVQPDLETADD</sequence>
<comment type="similarity">
    <text evidence="1">Belongs to the type-I restriction system S methylase family.</text>
</comment>
<dbReference type="InterPro" id="IPR052021">
    <property type="entry name" value="Type-I_RS_S_subunit"/>
</dbReference>
<dbReference type="GO" id="GO:0009035">
    <property type="term" value="F:type I site-specific deoxyribonuclease activity"/>
    <property type="evidence" value="ECO:0007669"/>
    <property type="project" value="UniProtKB-EC"/>
</dbReference>
<dbReference type="Gene3D" id="3.90.220.20">
    <property type="entry name" value="DNA methylase specificity domains"/>
    <property type="match status" value="2"/>
</dbReference>
<comment type="caution">
    <text evidence="6">The sequence shown here is derived from an EMBL/GenBank/DDBJ whole genome shotgun (WGS) entry which is preliminary data.</text>
</comment>
<evidence type="ECO:0000313" key="6">
    <source>
        <dbReference type="EMBL" id="MDR6513358.1"/>
    </source>
</evidence>
<feature type="coiled-coil region" evidence="4">
    <location>
        <begin position="357"/>
        <end position="384"/>
    </location>
</feature>
<reference evidence="6 7" key="1">
    <citation type="submission" date="2023-07" db="EMBL/GenBank/DDBJ databases">
        <title>Sorghum-associated microbial communities from plants grown in Nebraska, USA.</title>
        <authorList>
            <person name="Schachtman D."/>
        </authorList>
    </citation>
    <scope>NUCLEOTIDE SEQUENCE [LARGE SCALE GENOMIC DNA]</scope>
    <source>
        <strain evidence="6 7">DS1027</strain>
    </source>
</reference>
<keyword evidence="3" id="KW-0238">DNA-binding</keyword>
<dbReference type="InterPro" id="IPR044946">
    <property type="entry name" value="Restrct_endonuc_typeI_TRD_sf"/>
</dbReference>